<evidence type="ECO:0000256" key="2">
    <source>
        <dbReference type="ARBA" id="ARBA00022448"/>
    </source>
</evidence>
<evidence type="ECO:0000256" key="11">
    <source>
        <dbReference type="RuleBase" id="RU000679"/>
    </source>
</evidence>
<keyword evidence="3 11" id="KW-0894">Sodium channel</keyword>
<evidence type="ECO:0000256" key="4">
    <source>
        <dbReference type="ARBA" id="ARBA00022692"/>
    </source>
</evidence>
<dbReference type="EMBL" id="BMAT01010843">
    <property type="protein sequence ID" value="GFR61603.1"/>
    <property type="molecule type" value="Genomic_DNA"/>
</dbReference>
<gene>
    <name evidence="13" type="ORF">ElyMa_005436400</name>
</gene>
<accession>A0AAV4EKU7</accession>
<evidence type="ECO:0000256" key="3">
    <source>
        <dbReference type="ARBA" id="ARBA00022461"/>
    </source>
</evidence>
<keyword evidence="9 11" id="KW-0739">Sodium transport</keyword>
<feature type="transmembrane region" description="Helical" evidence="12">
    <location>
        <begin position="118"/>
        <end position="136"/>
    </location>
</feature>
<dbReference type="PANTHER" id="PTHR11690">
    <property type="entry name" value="AMILORIDE-SENSITIVE SODIUM CHANNEL-RELATED"/>
    <property type="match status" value="1"/>
</dbReference>
<keyword evidence="2 11" id="KW-0813">Transport</keyword>
<evidence type="ECO:0000313" key="14">
    <source>
        <dbReference type="Proteomes" id="UP000762676"/>
    </source>
</evidence>
<evidence type="ECO:0000256" key="9">
    <source>
        <dbReference type="ARBA" id="ARBA00023201"/>
    </source>
</evidence>
<evidence type="ECO:0000313" key="13">
    <source>
        <dbReference type="EMBL" id="GFR61603.1"/>
    </source>
</evidence>
<dbReference type="Pfam" id="PF00858">
    <property type="entry name" value="ASC"/>
    <property type="match status" value="1"/>
</dbReference>
<proteinExistence type="inferred from homology"/>
<keyword evidence="8 12" id="KW-0472">Membrane</keyword>
<dbReference type="GO" id="GO:0005886">
    <property type="term" value="C:plasma membrane"/>
    <property type="evidence" value="ECO:0007669"/>
    <property type="project" value="TreeGrafter"/>
</dbReference>
<evidence type="ECO:0000256" key="6">
    <source>
        <dbReference type="ARBA" id="ARBA00023053"/>
    </source>
</evidence>
<keyword evidence="6" id="KW-0915">Sodium</keyword>
<evidence type="ECO:0000256" key="7">
    <source>
        <dbReference type="ARBA" id="ARBA00023065"/>
    </source>
</evidence>
<keyword evidence="5 12" id="KW-1133">Transmembrane helix</keyword>
<organism evidence="13 14">
    <name type="scientific">Elysia marginata</name>
    <dbReference type="NCBI Taxonomy" id="1093978"/>
    <lineage>
        <taxon>Eukaryota</taxon>
        <taxon>Metazoa</taxon>
        <taxon>Spiralia</taxon>
        <taxon>Lophotrochozoa</taxon>
        <taxon>Mollusca</taxon>
        <taxon>Gastropoda</taxon>
        <taxon>Heterobranchia</taxon>
        <taxon>Euthyneura</taxon>
        <taxon>Panpulmonata</taxon>
        <taxon>Sacoglossa</taxon>
        <taxon>Placobranchoidea</taxon>
        <taxon>Plakobranchidae</taxon>
        <taxon>Elysia</taxon>
    </lineage>
</organism>
<comment type="similarity">
    <text evidence="11">Belongs to the amiloride-sensitive sodium channel (TC 1.A.6) family.</text>
</comment>
<protein>
    <submittedName>
        <fullName evidence="13">Acid-sensing ion channel 5</fullName>
    </submittedName>
</protein>
<dbReference type="Proteomes" id="UP000762676">
    <property type="component" value="Unassembled WGS sequence"/>
</dbReference>
<keyword evidence="10 11" id="KW-0407">Ion channel</keyword>
<evidence type="ECO:0000256" key="12">
    <source>
        <dbReference type="SAM" id="Phobius"/>
    </source>
</evidence>
<evidence type="ECO:0000256" key="5">
    <source>
        <dbReference type="ARBA" id="ARBA00022989"/>
    </source>
</evidence>
<keyword evidence="7 11" id="KW-0406">Ion transport</keyword>
<comment type="caution">
    <text evidence="13">The sequence shown here is derived from an EMBL/GenBank/DDBJ whole genome shotgun (WGS) entry which is preliminary data.</text>
</comment>
<evidence type="ECO:0000256" key="10">
    <source>
        <dbReference type="ARBA" id="ARBA00023303"/>
    </source>
</evidence>
<sequence length="239" mass="26875">MLEESEGKAATPKNVLSEAILAIKQHVDSEHSSFGLNTKVEVLTKSDHKSYYDEKLGHTASAAINPLTSSISRKRLTPAVKTFLRSNPEGVVKEFPLNTSCHGFSRAWSPDRSWLERLLWLAATLLSMTILFICLYKIHENYKKYPVTLLTTISTEKKLPFPAVTICSLSELDIEEAAKMNGVKNASQKLFDLFAVESMQHGNLDTFLMNAQYNDILALTKNQVFAGKMVFRYSLNRLI</sequence>
<keyword evidence="14" id="KW-1185">Reference proteome</keyword>
<dbReference type="InterPro" id="IPR001873">
    <property type="entry name" value="ENaC"/>
</dbReference>
<dbReference type="GO" id="GO:0015280">
    <property type="term" value="F:ligand-gated sodium channel activity"/>
    <property type="evidence" value="ECO:0007669"/>
    <property type="project" value="TreeGrafter"/>
</dbReference>
<keyword evidence="4 11" id="KW-0812">Transmembrane</keyword>
<comment type="subcellular location">
    <subcellularLocation>
        <location evidence="1">Membrane</location>
        <topology evidence="1">Multi-pass membrane protein</topology>
    </subcellularLocation>
</comment>
<dbReference type="AlphaFoldDB" id="A0AAV4EKU7"/>
<evidence type="ECO:0000256" key="1">
    <source>
        <dbReference type="ARBA" id="ARBA00004141"/>
    </source>
</evidence>
<reference evidence="13 14" key="1">
    <citation type="journal article" date="2021" name="Elife">
        <title>Chloroplast acquisition without the gene transfer in kleptoplastic sea slugs, Plakobranchus ocellatus.</title>
        <authorList>
            <person name="Maeda T."/>
            <person name="Takahashi S."/>
            <person name="Yoshida T."/>
            <person name="Shimamura S."/>
            <person name="Takaki Y."/>
            <person name="Nagai Y."/>
            <person name="Toyoda A."/>
            <person name="Suzuki Y."/>
            <person name="Arimoto A."/>
            <person name="Ishii H."/>
            <person name="Satoh N."/>
            <person name="Nishiyama T."/>
            <person name="Hasebe M."/>
            <person name="Maruyama T."/>
            <person name="Minagawa J."/>
            <person name="Obokata J."/>
            <person name="Shigenobu S."/>
        </authorList>
    </citation>
    <scope>NUCLEOTIDE SEQUENCE [LARGE SCALE GENOMIC DNA]</scope>
</reference>
<name>A0AAV4EKU7_9GAST</name>
<evidence type="ECO:0000256" key="8">
    <source>
        <dbReference type="ARBA" id="ARBA00023136"/>
    </source>
</evidence>